<reference evidence="1" key="1">
    <citation type="submission" date="2021-02" db="EMBL/GenBank/DDBJ databases">
        <authorList>
            <person name="Dougan E. K."/>
            <person name="Rhodes N."/>
            <person name="Thang M."/>
            <person name="Chan C."/>
        </authorList>
    </citation>
    <scope>NUCLEOTIDE SEQUENCE</scope>
</reference>
<dbReference type="EMBL" id="CAJNDS010000047">
    <property type="protein sequence ID" value="CAE6933046.1"/>
    <property type="molecule type" value="Genomic_DNA"/>
</dbReference>
<proteinExistence type="predicted"/>
<evidence type="ECO:0000313" key="1">
    <source>
        <dbReference type="EMBL" id="CAE6933046.1"/>
    </source>
</evidence>
<gene>
    <name evidence="1" type="ORF">SNAT2548_LOCUS932</name>
</gene>
<accession>A0A812GV97</accession>
<protein>
    <submittedName>
        <fullName evidence="1">Uncharacterized protein</fullName>
    </submittedName>
</protein>
<name>A0A812GV97_9DINO</name>
<sequence length="546" mass="60604">MEPTEVVVFVATYSGRRFNPAERAFPVRSPIGVSLQGDREFSIKARGPDVVTVAFQPSVPGGFYATLSLGRRQVKLIGHSEPEPADKALAIADWLLTDCVVIVTFCDGGHSVGIVMHAVGHFSFQHVIPFAHSFVSGDVIAWLSQNAEAGLQWLFSAEAAAGPLPLEDVPHAGAEAEEHAGATAPTEELRAGEEPRGFIYEPTSELPADLSVVEESGAAASALSSLQDWVWGRDGAISFLTTFAYLFTSSGEATDVENPVLLSLSMPLLYECLQVADLLNLLQTSSQTKHIAKAVMKHLLEGAGFQRSSTFVAGYQAFDRPSSSWLNGYPKFERPIALILLDDDAVQCNPRADMDKQMLKIADCQKWWLQQLHRADLAPECQSSFRLDAQDIRDTVSRLQMFSQSEENQLRHAASHAVWSSFRCSSRDVQRLICEAVMDRLKRPASKECLRASCRQIRYVFRALEDRELQEVILFLMCWLLHPFEWQDPETQNELKAVLEILLATSSKYDGNAAATLNRRQTLLIQQDPSNRQIELLEDLLVACVR</sequence>
<evidence type="ECO:0000313" key="2">
    <source>
        <dbReference type="Proteomes" id="UP000604046"/>
    </source>
</evidence>
<dbReference type="Proteomes" id="UP000604046">
    <property type="component" value="Unassembled WGS sequence"/>
</dbReference>
<keyword evidence="2" id="KW-1185">Reference proteome</keyword>
<organism evidence="1 2">
    <name type="scientific">Symbiodinium natans</name>
    <dbReference type="NCBI Taxonomy" id="878477"/>
    <lineage>
        <taxon>Eukaryota</taxon>
        <taxon>Sar</taxon>
        <taxon>Alveolata</taxon>
        <taxon>Dinophyceae</taxon>
        <taxon>Suessiales</taxon>
        <taxon>Symbiodiniaceae</taxon>
        <taxon>Symbiodinium</taxon>
    </lineage>
</organism>
<dbReference type="AlphaFoldDB" id="A0A812GV97"/>
<comment type="caution">
    <text evidence="1">The sequence shown here is derived from an EMBL/GenBank/DDBJ whole genome shotgun (WGS) entry which is preliminary data.</text>
</comment>